<proteinExistence type="predicted"/>
<sequence length="21" mass="2407">MFNLSSHMDIPCYIHEELGGL</sequence>
<name>A0A0E9VHX6_ANGAN</name>
<dbReference type="AlphaFoldDB" id="A0A0E9VHX6"/>
<organism evidence="1">
    <name type="scientific">Anguilla anguilla</name>
    <name type="common">European freshwater eel</name>
    <name type="synonym">Muraena anguilla</name>
    <dbReference type="NCBI Taxonomy" id="7936"/>
    <lineage>
        <taxon>Eukaryota</taxon>
        <taxon>Metazoa</taxon>
        <taxon>Chordata</taxon>
        <taxon>Craniata</taxon>
        <taxon>Vertebrata</taxon>
        <taxon>Euteleostomi</taxon>
        <taxon>Actinopterygii</taxon>
        <taxon>Neopterygii</taxon>
        <taxon>Teleostei</taxon>
        <taxon>Anguilliformes</taxon>
        <taxon>Anguillidae</taxon>
        <taxon>Anguilla</taxon>
    </lineage>
</organism>
<evidence type="ECO:0000313" key="1">
    <source>
        <dbReference type="EMBL" id="JAH76803.1"/>
    </source>
</evidence>
<reference evidence="1" key="2">
    <citation type="journal article" date="2015" name="Fish Shellfish Immunol.">
        <title>Early steps in the European eel (Anguilla anguilla)-Vibrio vulnificus interaction in the gills: Role of the RtxA13 toxin.</title>
        <authorList>
            <person name="Callol A."/>
            <person name="Pajuelo D."/>
            <person name="Ebbesson L."/>
            <person name="Teles M."/>
            <person name="MacKenzie S."/>
            <person name="Amaro C."/>
        </authorList>
    </citation>
    <scope>NUCLEOTIDE SEQUENCE</scope>
</reference>
<reference evidence="1" key="1">
    <citation type="submission" date="2014-11" db="EMBL/GenBank/DDBJ databases">
        <authorList>
            <person name="Amaro Gonzalez C."/>
        </authorList>
    </citation>
    <scope>NUCLEOTIDE SEQUENCE</scope>
</reference>
<protein>
    <submittedName>
        <fullName evidence="1">Uncharacterized protein</fullName>
    </submittedName>
</protein>
<dbReference type="EMBL" id="GBXM01031774">
    <property type="protein sequence ID" value="JAH76803.1"/>
    <property type="molecule type" value="Transcribed_RNA"/>
</dbReference>
<accession>A0A0E9VHX6</accession>